<dbReference type="InterPro" id="IPR013083">
    <property type="entry name" value="Znf_RING/FYVE/PHD"/>
</dbReference>
<keyword evidence="9" id="KW-1185">Reference proteome</keyword>
<evidence type="ECO:0000256" key="3">
    <source>
        <dbReference type="ARBA" id="ARBA00022723"/>
    </source>
</evidence>
<dbReference type="PROSITE" id="PS50089">
    <property type="entry name" value="ZF_RING_2"/>
    <property type="match status" value="1"/>
</dbReference>
<dbReference type="PROSITE" id="PS00518">
    <property type="entry name" value="ZF_RING_1"/>
    <property type="match status" value="1"/>
</dbReference>
<dbReference type="PANTHER" id="PTHR11685">
    <property type="entry name" value="RBR FAMILY RING FINGER AND IBR DOMAIN-CONTAINING"/>
    <property type="match status" value="1"/>
</dbReference>
<dbReference type="SMART" id="SM00184">
    <property type="entry name" value="RING"/>
    <property type="match status" value="1"/>
</dbReference>
<dbReference type="GO" id="GO:0016567">
    <property type="term" value="P:protein ubiquitination"/>
    <property type="evidence" value="ECO:0007669"/>
    <property type="project" value="InterPro"/>
</dbReference>
<evidence type="ECO:0000256" key="1">
    <source>
        <dbReference type="ARBA" id="ARBA00003976"/>
    </source>
</evidence>
<dbReference type="InterPro" id="IPR017907">
    <property type="entry name" value="Znf_RING_CS"/>
</dbReference>
<feature type="domain" description="RING-type" evidence="7">
    <location>
        <begin position="94"/>
        <end position="140"/>
    </location>
</feature>
<dbReference type="Proteomes" id="UP000245207">
    <property type="component" value="Unassembled WGS sequence"/>
</dbReference>
<organism evidence="8 9">
    <name type="scientific">Artemisia annua</name>
    <name type="common">Sweet wormwood</name>
    <dbReference type="NCBI Taxonomy" id="35608"/>
    <lineage>
        <taxon>Eukaryota</taxon>
        <taxon>Viridiplantae</taxon>
        <taxon>Streptophyta</taxon>
        <taxon>Embryophyta</taxon>
        <taxon>Tracheophyta</taxon>
        <taxon>Spermatophyta</taxon>
        <taxon>Magnoliopsida</taxon>
        <taxon>eudicotyledons</taxon>
        <taxon>Gunneridae</taxon>
        <taxon>Pentapetalae</taxon>
        <taxon>asterids</taxon>
        <taxon>campanulids</taxon>
        <taxon>Asterales</taxon>
        <taxon>Asteraceae</taxon>
        <taxon>Asteroideae</taxon>
        <taxon>Anthemideae</taxon>
        <taxon>Artemisiinae</taxon>
        <taxon>Artemisia</taxon>
    </lineage>
</organism>
<dbReference type="EMBL" id="PKPP01001715">
    <property type="protein sequence ID" value="PWA80517.1"/>
    <property type="molecule type" value="Genomic_DNA"/>
</dbReference>
<name>A0A2U1P4A6_ARTAN</name>
<dbReference type="InterPro" id="IPR001841">
    <property type="entry name" value="Znf_RING"/>
</dbReference>
<evidence type="ECO:0000313" key="9">
    <source>
        <dbReference type="Proteomes" id="UP000245207"/>
    </source>
</evidence>
<accession>A0A2U1P4A6</accession>
<evidence type="ECO:0000256" key="2">
    <source>
        <dbReference type="ARBA" id="ARBA00005884"/>
    </source>
</evidence>
<comment type="similarity">
    <text evidence="2">Belongs to the RBR family. Ariadne subfamily.</text>
</comment>
<dbReference type="SUPFAM" id="SSF57850">
    <property type="entry name" value="RING/U-box"/>
    <property type="match status" value="1"/>
</dbReference>
<keyword evidence="5" id="KW-0862">Zinc</keyword>
<comment type="function">
    <text evidence="1">Might act as an E3 ubiquitin-protein ligase, or as part of E3 complex, which accepts ubiquitin from specific E2 ubiquitin-conjugating enzymes and then transfers it to substrates.</text>
</comment>
<dbReference type="Gene3D" id="3.30.40.10">
    <property type="entry name" value="Zinc/RING finger domain, C3HC4 (zinc finger)"/>
    <property type="match status" value="1"/>
</dbReference>
<protein>
    <submittedName>
        <fullName evidence="8">Zinc finger, C6HC-type</fullName>
    </submittedName>
</protein>
<keyword evidence="4 6" id="KW-0863">Zinc-finger</keyword>
<evidence type="ECO:0000259" key="7">
    <source>
        <dbReference type="PROSITE" id="PS50089"/>
    </source>
</evidence>
<evidence type="ECO:0000313" key="8">
    <source>
        <dbReference type="EMBL" id="PWA80517.1"/>
    </source>
</evidence>
<evidence type="ECO:0000256" key="6">
    <source>
        <dbReference type="PROSITE-ProRule" id="PRU00175"/>
    </source>
</evidence>
<keyword evidence="3" id="KW-0479">Metal-binding</keyword>
<comment type="caution">
    <text evidence="8">The sequence shown here is derived from an EMBL/GenBank/DDBJ whole genome shotgun (WGS) entry which is preliminary data.</text>
</comment>
<proteinExistence type="inferred from homology"/>
<dbReference type="OrthoDB" id="10009520at2759"/>
<reference evidence="8 9" key="1">
    <citation type="journal article" date="2018" name="Mol. Plant">
        <title>The genome of Artemisia annua provides insight into the evolution of Asteraceae family and artemisinin biosynthesis.</title>
        <authorList>
            <person name="Shen Q."/>
            <person name="Zhang L."/>
            <person name="Liao Z."/>
            <person name="Wang S."/>
            <person name="Yan T."/>
            <person name="Shi P."/>
            <person name="Liu M."/>
            <person name="Fu X."/>
            <person name="Pan Q."/>
            <person name="Wang Y."/>
            <person name="Lv Z."/>
            <person name="Lu X."/>
            <person name="Zhang F."/>
            <person name="Jiang W."/>
            <person name="Ma Y."/>
            <person name="Chen M."/>
            <person name="Hao X."/>
            <person name="Li L."/>
            <person name="Tang Y."/>
            <person name="Lv G."/>
            <person name="Zhou Y."/>
            <person name="Sun X."/>
            <person name="Brodelius P.E."/>
            <person name="Rose J.K.C."/>
            <person name="Tang K."/>
        </authorList>
    </citation>
    <scope>NUCLEOTIDE SEQUENCE [LARGE SCALE GENOMIC DNA]</scope>
    <source>
        <strain evidence="9">cv. Huhao1</strain>
        <tissue evidence="8">Leaf</tissue>
    </source>
</reference>
<dbReference type="STRING" id="35608.A0A2U1P4A6"/>
<dbReference type="InterPro" id="IPR031127">
    <property type="entry name" value="E3_UB_ligase_RBR"/>
</dbReference>
<dbReference type="GO" id="GO:0008270">
    <property type="term" value="F:zinc ion binding"/>
    <property type="evidence" value="ECO:0007669"/>
    <property type="project" value="UniProtKB-KW"/>
</dbReference>
<dbReference type="Pfam" id="PF13445">
    <property type="entry name" value="zf-RING_UBOX"/>
    <property type="match status" value="1"/>
</dbReference>
<dbReference type="AlphaFoldDB" id="A0A2U1P4A6"/>
<evidence type="ECO:0000256" key="5">
    <source>
        <dbReference type="ARBA" id="ARBA00022833"/>
    </source>
</evidence>
<evidence type="ECO:0000256" key="4">
    <source>
        <dbReference type="ARBA" id="ARBA00022771"/>
    </source>
</evidence>
<sequence length="221" mass="24879">MSPTKRAILDVISGAILWSLWSFRNETIFGTDHPKRILLFGKIVDYSFKWYSSRYEGFPISDDDYAISPSPIPSKPLFASFTSSSSSEFLEVICNICMEDKTFEMFPNNGSCGHLFCSDCISKHIDAKIKENIIVDNALCESLIKGSEKFYFPFKDCSVLLVDDGGEAVTECPHCKTDCFALSVRNHGMRGWIARNIKALIKKGEIARSNNMLMDLAKIKK</sequence>
<dbReference type="InterPro" id="IPR027370">
    <property type="entry name" value="Znf-RING_euk"/>
</dbReference>
<gene>
    <name evidence="8" type="ORF">CTI12_AA196200</name>
</gene>
<dbReference type="GO" id="GO:0004842">
    <property type="term" value="F:ubiquitin-protein transferase activity"/>
    <property type="evidence" value="ECO:0007669"/>
    <property type="project" value="InterPro"/>
</dbReference>